<dbReference type="AlphaFoldDB" id="A0A4R0P9J7"/>
<dbReference type="Proteomes" id="UP000291301">
    <property type="component" value="Unassembled WGS sequence"/>
</dbReference>
<comment type="caution">
    <text evidence="2">The sequence shown here is derived from an EMBL/GenBank/DDBJ whole genome shotgun (WGS) entry which is preliminary data.</text>
</comment>
<accession>A0A4R0P9J7</accession>
<keyword evidence="1" id="KW-0732">Signal</keyword>
<sequence length="402" mass="41982">MPNTFKKIAIALACATATASAGQAGGFNRGTADTDILFEEGNFSMRAGAVIVSPRRGYDTITSPLLGGTVSGTDGNFSDSYVVPSAAFKLQLSERGSCAGTYTESFGAGATYGTQAITAGYADGTGTVSEGFTSNEFGLTCGANFQAGKGRVWLIGGVFAQDFKYAQTVEFAPLTPLAGSRATLAFNDEYRLGYRIGAAYEIPEIALRGQVIYRSAVDHTPNTSQGSFTTVAGVFPTFGNGTLPQSIEAKFQTGIAAGTLAFASVKWTDWSVLQTLNYTIVGPAPIGGARVLEYFWQDGWTVSGGLARQFNEMVAGSVSLTWDKGVSTTEDVHTDTWTVASGVSLKGERGTELRLGGAISYLAAGSVAADPTPLTPGTGNTFAYSVDGDWSYAVGANFKVNW</sequence>
<name>A0A4R0P9J7_9HYPH</name>
<dbReference type="Gene3D" id="2.40.160.60">
    <property type="entry name" value="Outer membrane protein transport protein (OMPP1/FadL/TodX)"/>
    <property type="match status" value="1"/>
</dbReference>
<protein>
    <submittedName>
        <fullName evidence="2">Long-chain fatty acid transporter</fullName>
    </submittedName>
</protein>
<keyword evidence="3" id="KW-1185">Reference proteome</keyword>
<feature type="chain" id="PRO_5020750484" evidence="1">
    <location>
        <begin position="22"/>
        <end position="402"/>
    </location>
</feature>
<dbReference type="SUPFAM" id="SSF56935">
    <property type="entry name" value="Porins"/>
    <property type="match status" value="1"/>
</dbReference>
<dbReference type="OrthoDB" id="6679728at2"/>
<dbReference type="EMBL" id="SJST01000007">
    <property type="protein sequence ID" value="TCD12338.1"/>
    <property type="molecule type" value="Genomic_DNA"/>
</dbReference>
<gene>
    <name evidence="2" type="ORF">E0D97_15090</name>
</gene>
<evidence type="ECO:0000313" key="3">
    <source>
        <dbReference type="Proteomes" id="UP000291301"/>
    </source>
</evidence>
<evidence type="ECO:0000256" key="1">
    <source>
        <dbReference type="SAM" id="SignalP"/>
    </source>
</evidence>
<reference evidence="2 3" key="1">
    <citation type="journal article" date="2015" name="Antonie Van Leeuwenhoek">
        <title>Oricola cellulosilytica gen. nov., sp. nov., a cellulose-degrading bacterium of the family Phyllobacteriaceae isolated from surface seashore water, and emended descriptions of Mesorhizobium loti and Phyllobacterium myrsinacearum.</title>
        <authorList>
            <person name="Hameed A."/>
            <person name="Shahina M."/>
            <person name="Lai W.A."/>
            <person name="Lin S.Y."/>
            <person name="Young L.S."/>
            <person name="Liu Y.C."/>
            <person name="Hsu Y.H."/>
            <person name="Young C.C."/>
        </authorList>
    </citation>
    <scope>NUCLEOTIDE SEQUENCE [LARGE SCALE GENOMIC DNA]</scope>
    <source>
        <strain evidence="2 3">KCTC 52183</strain>
    </source>
</reference>
<evidence type="ECO:0000313" key="2">
    <source>
        <dbReference type="EMBL" id="TCD12338.1"/>
    </source>
</evidence>
<proteinExistence type="predicted"/>
<organism evidence="2 3">
    <name type="scientific">Oricola cellulosilytica</name>
    <dbReference type="NCBI Taxonomy" id="1429082"/>
    <lineage>
        <taxon>Bacteria</taxon>
        <taxon>Pseudomonadati</taxon>
        <taxon>Pseudomonadota</taxon>
        <taxon>Alphaproteobacteria</taxon>
        <taxon>Hyphomicrobiales</taxon>
        <taxon>Ahrensiaceae</taxon>
        <taxon>Oricola</taxon>
    </lineage>
</organism>
<dbReference type="RefSeq" id="WP_131570443.1">
    <property type="nucleotide sequence ID" value="NZ_JAINFK010000005.1"/>
</dbReference>
<feature type="signal peptide" evidence="1">
    <location>
        <begin position="1"/>
        <end position="21"/>
    </location>
</feature>